<gene>
    <name evidence="2" type="primary">Necator_chrIV.g15392</name>
    <name evidence="2" type="ORF">RB195_002097</name>
</gene>
<name>A0ABR1DHB9_NECAM</name>
<feature type="region of interest" description="Disordered" evidence="1">
    <location>
        <begin position="1"/>
        <end position="24"/>
    </location>
</feature>
<reference evidence="2 3" key="1">
    <citation type="submission" date="2023-08" db="EMBL/GenBank/DDBJ databases">
        <title>A Necator americanus chromosomal reference genome.</title>
        <authorList>
            <person name="Ilik V."/>
            <person name="Petrzelkova K.J."/>
            <person name="Pardy F."/>
            <person name="Fuh T."/>
            <person name="Niatou-Singa F.S."/>
            <person name="Gouil Q."/>
            <person name="Baker L."/>
            <person name="Ritchie M.E."/>
            <person name="Jex A.R."/>
            <person name="Gazzola D."/>
            <person name="Li H."/>
            <person name="Toshio Fujiwara R."/>
            <person name="Zhan B."/>
            <person name="Aroian R.V."/>
            <person name="Pafco B."/>
            <person name="Schwarz E.M."/>
        </authorList>
    </citation>
    <scope>NUCLEOTIDE SEQUENCE [LARGE SCALE GENOMIC DNA]</scope>
    <source>
        <strain evidence="2 3">Aroian</strain>
        <tissue evidence="2">Whole animal</tissue>
    </source>
</reference>
<dbReference type="Proteomes" id="UP001303046">
    <property type="component" value="Unassembled WGS sequence"/>
</dbReference>
<sequence>MSANNECSQHSSVVNSHDDPRGFPVERARAVDSPLGQLDPSRITHMVVDQVGLNTSGERCSDSSFVVPGPPQQHWTCSSPAPSPIMPSPSRAMDGCGQMQRMGTPTNAMHMQQGTISSPSIGSAPMTPQHMVQQQQQAMVQGQQTPTGQFDHNGGFTQQQQGYPHGVPESTGIMQQQKIMNAPGVQADNSSGVVYTRPQMMIGQQQQMVSLQQQQQQMMGQQQPIIGQQVMLPHQMGMMGASPQYYAQQNPQAQWTQQQQHMQQGHFVRQPQMAGATVGQRVMVQRVPYPPGTGYPAVMQTTPQQQPQVVVTQQSSRPSGAPSQQAQRPTYPPGTTSQPAQYAYPSGQAAGFQQQQQAAQVAAYQQQMYQRQQQVSQHQQMRPYMSPQGAMVTPTHQTDLQAVEAVVRFFD</sequence>
<proteinExistence type="predicted"/>
<evidence type="ECO:0000313" key="2">
    <source>
        <dbReference type="EMBL" id="KAK6749878.1"/>
    </source>
</evidence>
<dbReference type="EMBL" id="JAVFWL010000004">
    <property type="protein sequence ID" value="KAK6749878.1"/>
    <property type="molecule type" value="Genomic_DNA"/>
</dbReference>
<keyword evidence="3" id="KW-1185">Reference proteome</keyword>
<accession>A0ABR1DHB9</accession>
<evidence type="ECO:0000313" key="3">
    <source>
        <dbReference type="Proteomes" id="UP001303046"/>
    </source>
</evidence>
<feature type="compositionally biased region" description="Polar residues" evidence="1">
    <location>
        <begin position="321"/>
        <end position="340"/>
    </location>
</feature>
<comment type="caution">
    <text evidence="2">The sequence shown here is derived from an EMBL/GenBank/DDBJ whole genome shotgun (WGS) entry which is preliminary data.</text>
</comment>
<feature type="compositionally biased region" description="Low complexity" evidence="1">
    <location>
        <begin position="300"/>
        <end position="319"/>
    </location>
</feature>
<feature type="region of interest" description="Disordered" evidence="1">
    <location>
        <begin position="294"/>
        <end position="343"/>
    </location>
</feature>
<organism evidence="2 3">
    <name type="scientific">Necator americanus</name>
    <name type="common">Human hookworm</name>
    <dbReference type="NCBI Taxonomy" id="51031"/>
    <lineage>
        <taxon>Eukaryota</taxon>
        <taxon>Metazoa</taxon>
        <taxon>Ecdysozoa</taxon>
        <taxon>Nematoda</taxon>
        <taxon>Chromadorea</taxon>
        <taxon>Rhabditida</taxon>
        <taxon>Rhabditina</taxon>
        <taxon>Rhabditomorpha</taxon>
        <taxon>Strongyloidea</taxon>
        <taxon>Ancylostomatidae</taxon>
        <taxon>Bunostominae</taxon>
        <taxon>Necator</taxon>
    </lineage>
</organism>
<protein>
    <submittedName>
        <fullName evidence="2">Uncharacterized protein</fullName>
    </submittedName>
</protein>
<feature type="compositionally biased region" description="Polar residues" evidence="1">
    <location>
        <begin position="1"/>
        <end position="15"/>
    </location>
</feature>
<evidence type="ECO:0000256" key="1">
    <source>
        <dbReference type="SAM" id="MobiDB-lite"/>
    </source>
</evidence>